<evidence type="ECO:0000313" key="1">
    <source>
        <dbReference type="EMBL" id="KKM74862.1"/>
    </source>
</evidence>
<evidence type="ECO:0008006" key="2">
    <source>
        <dbReference type="Google" id="ProtNLM"/>
    </source>
</evidence>
<reference evidence="1" key="1">
    <citation type="journal article" date="2015" name="Nature">
        <title>Complex archaea that bridge the gap between prokaryotes and eukaryotes.</title>
        <authorList>
            <person name="Spang A."/>
            <person name="Saw J.H."/>
            <person name="Jorgensen S.L."/>
            <person name="Zaremba-Niedzwiedzka K."/>
            <person name="Martijn J."/>
            <person name="Lind A.E."/>
            <person name="van Eijk R."/>
            <person name="Schleper C."/>
            <person name="Guy L."/>
            <person name="Ettema T.J."/>
        </authorList>
    </citation>
    <scope>NUCLEOTIDE SEQUENCE</scope>
</reference>
<sequence length="173" mass="19241">MQVKDEGRDFEPIPTGGQQAVCSGNYNLGMQPGFAGKMQHKVALVWELDELRKEGEFAGERFIVCKTYNATLNERSNLSKDLESWRGRGFTKEEREGFELDAVVNTNCNLNMVAKTNDSGKTYVNIAGITGLQKGQSKMKVMKPGYVPKWIEAMITGNNGAPSPDDFHDDIPF</sequence>
<organism evidence="1">
    <name type="scientific">marine sediment metagenome</name>
    <dbReference type="NCBI Taxonomy" id="412755"/>
    <lineage>
        <taxon>unclassified sequences</taxon>
        <taxon>metagenomes</taxon>
        <taxon>ecological metagenomes</taxon>
    </lineage>
</organism>
<dbReference type="EMBL" id="LAZR01009070">
    <property type="protein sequence ID" value="KKM74862.1"/>
    <property type="molecule type" value="Genomic_DNA"/>
</dbReference>
<dbReference type="NCBIfam" id="NF046043">
    <property type="entry name" value="rep_init_NGO0469"/>
    <property type="match status" value="1"/>
</dbReference>
<dbReference type="InterPro" id="IPR059222">
    <property type="entry name" value="NGO0469-like"/>
</dbReference>
<protein>
    <recommendedName>
        <fullName evidence="2">DUF669 domain-containing protein</fullName>
    </recommendedName>
</protein>
<comment type="caution">
    <text evidence="1">The sequence shown here is derived from an EMBL/GenBank/DDBJ whole genome shotgun (WGS) entry which is preliminary data.</text>
</comment>
<gene>
    <name evidence="1" type="ORF">LCGC14_1396000</name>
</gene>
<name>A0A0F9N024_9ZZZZ</name>
<proteinExistence type="predicted"/>
<accession>A0A0F9N024</accession>
<dbReference type="AlphaFoldDB" id="A0A0F9N024"/>